<evidence type="ECO:0000256" key="9">
    <source>
        <dbReference type="PIRSR" id="PIRSR001093-2"/>
    </source>
</evidence>
<dbReference type="EC" id="3.2.1.52" evidence="7"/>
<dbReference type="EnsemblMetazoa" id="SMAR005138-RA">
    <property type="protein sequence ID" value="SMAR005138-PA"/>
    <property type="gene ID" value="SMAR005138"/>
</dbReference>
<protein>
    <recommendedName>
        <fullName evidence="7">Beta-hexosaminidase</fullName>
        <ecNumber evidence="7">3.2.1.52</ecNumber>
    </recommendedName>
</protein>
<dbReference type="GO" id="GO:0005975">
    <property type="term" value="P:carbohydrate metabolic process"/>
    <property type="evidence" value="ECO:0007669"/>
    <property type="project" value="InterPro"/>
</dbReference>
<dbReference type="Gene3D" id="3.30.379.10">
    <property type="entry name" value="Chitobiase/beta-hexosaminidase domain 2-like"/>
    <property type="match status" value="1"/>
</dbReference>
<organism evidence="13 14">
    <name type="scientific">Strigamia maritima</name>
    <name type="common">European centipede</name>
    <name type="synonym">Geophilus maritimus</name>
    <dbReference type="NCBI Taxonomy" id="126957"/>
    <lineage>
        <taxon>Eukaryota</taxon>
        <taxon>Metazoa</taxon>
        <taxon>Ecdysozoa</taxon>
        <taxon>Arthropoda</taxon>
        <taxon>Myriapoda</taxon>
        <taxon>Chilopoda</taxon>
        <taxon>Pleurostigmophora</taxon>
        <taxon>Geophilomorpha</taxon>
        <taxon>Linotaeniidae</taxon>
        <taxon>Strigamia</taxon>
    </lineage>
</organism>
<reference evidence="14" key="1">
    <citation type="submission" date="2011-05" db="EMBL/GenBank/DDBJ databases">
        <authorList>
            <person name="Richards S.R."/>
            <person name="Qu J."/>
            <person name="Jiang H."/>
            <person name="Jhangiani S.N."/>
            <person name="Agravi P."/>
            <person name="Goodspeed R."/>
            <person name="Gross S."/>
            <person name="Mandapat C."/>
            <person name="Jackson L."/>
            <person name="Mathew T."/>
            <person name="Pu L."/>
            <person name="Thornton R."/>
            <person name="Saada N."/>
            <person name="Wilczek-Boney K.B."/>
            <person name="Lee S."/>
            <person name="Kovar C."/>
            <person name="Wu Y."/>
            <person name="Scherer S.E."/>
            <person name="Worley K.C."/>
            <person name="Muzny D.M."/>
            <person name="Gibbs R."/>
        </authorList>
    </citation>
    <scope>NUCLEOTIDE SEQUENCE</scope>
    <source>
        <strain evidence="14">Brora</strain>
    </source>
</reference>
<evidence type="ECO:0000313" key="13">
    <source>
        <dbReference type="EnsemblMetazoa" id="SMAR005138-PA"/>
    </source>
</evidence>
<evidence type="ECO:0000259" key="12">
    <source>
        <dbReference type="Pfam" id="PF14845"/>
    </source>
</evidence>
<dbReference type="Pfam" id="PF00728">
    <property type="entry name" value="Glyco_hydro_20"/>
    <property type="match status" value="1"/>
</dbReference>
<dbReference type="InterPro" id="IPR017853">
    <property type="entry name" value="GH"/>
</dbReference>
<evidence type="ECO:0000259" key="11">
    <source>
        <dbReference type="Pfam" id="PF00728"/>
    </source>
</evidence>
<feature type="disulfide bond" evidence="9">
    <location>
        <begin position="280"/>
        <end position="339"/>
    </location>
</feature>
<keyword evidence="9" id="KW-1015">Disulfide bond</keyword>
<evidence type="ECO:0000256" key="5">
    <source>
        <dbReference type="ARBA" id="ARBA00023180"/>
    </source>
</evidence>
<dbReference type="SUPFAM" id="SSF51445">
    <property type="entry name" value="(Trans)glycosidases"/>
    <property type="match status" value="1"/>
</dbReference>
<evidence type="ECO:0000313" key="14">
    <source>
        <dbReference type="Proteomes" id="UP000014500"/>
    </source>
</evidence>
<feature type="active site" description="Proton donor" evidence="8">
    <location>
        <position position="334"/>
    </location>
</feature>
<dbReference type="Proteomes" id="UP000014500">
    <property type="component" value="Unassembled WGS sequence"/>
</dbReference>
<dbReference type="InterPro" id="IPR015883">
    <property type="entry name" value="Glyco_hydro_20_cat"/>
</dbReference>
<reference evidence="13" key="2">
    <citation type="submission" date="2015-02" db="UniProtKB">
        <authorList>
            <consortium name="EnsemblMetazoa"/>
        </authorList>
    </citation>
    <scope>IDENTIFICATION</scope>
</reference>
<evidence type="ECO:0000256" key="4">
    <source>
        <dbReference type="ARBA" id="ARBA00022801"/>
    </source>
</evidence>
<keyword evidence="5" id="KW-0325">Glycoprotein</keyword>
<evidence type="ECO:0000256" key="2">
    <source>
        <dbReference type="ARBA" id="ARBA00006285"/>
    </source>
</evidence>
<dbReference type="OMA" id="SPKHVYT"/>
<keyword evidence="14" id="KW-1185">Reference proteome</keyword>
<evidence type="ECO:0000256" key="1">
    <source>
        <dbReference type="ARBA" id="ARBA00001231"/>
    </source>
</evidence>
<dbReference type="FunFam" id="3.20.20.80:FF:000063">
    <property type="entry name" value="Beta-hexosaminidase"/>
    <property type="match status" value="1"/>
</dbReference>
<comment type="similarity">
    <text evidence="2 7">Belongs to the glycosyl hydrolase 20 family.</text>
</comment>
<dbReference type="InterPro" id="IPR029019">
    <property type="entry name" value="HEX_eukaryotic_N"/>
</dbReference>
<dbReference type="HOGENOM" id="CLU_007082_0_3_1"/>
<evidence type="ECO:0000256" key="7">
    <source>
        <dbReference type="PIRNR" id="PIRNR001093"/>
    </source>
</evidence>
<keyword evidence="6 7" id="KW-0326">Glycosidase</keyword>
<keyword evidence="3 10" id="KW-0732">Signal</keyword>
<dbReference type="PIRSF" id="PIRSF001093">
    <property type="entry name" value="B-hxosamndse_ab_euk"/>
    <property type="match status" value="1"/>
</dbReference>
<evidence type="ECO:0000256" key="3">
    <source>
        <dbReference type="ARBA" id="ARBA00022729"/>
    </source>
</evidence>
<evidence type="ECO:0000256" key="6">
    <source>
        <dbReference type="ARBA" id="ARBA00023295"/>
    </source>
</evidence>
<feature type="disulfide bond" evidence="9">
    <location>
        <begin position="69"/>
        <end position="112"/>
    </location>
</feature>
<comment type="catalytic activity">
    <reaction evidence="1 7">
        <text>Hydrolysis of terminal non-reducing N-acetyl-D-hexosamine residues in N-acetyl-beta-D-hexosaminides.</text>
        <dbReference type="EC" id="3.2.1.52"/>
    </reaction>
</comment>
<evidence type="ECO:0000256" key="8">
    <source>
        <dbReference type="PIRSR" id="PIRSR001093-1"/>
    </source>
</evidence>
<feature type="domain" description="Glycoside hydrolase family 20 catalytic" evidence="11">
    <location>
        <begin position="177"/>
        <end position="499"/>
    </location>
</feature>
<proteinExistence type="inferred from homology"/>
<feature type="disulfide bond" evidence="9">
    <location>
        <begin position="517"/>
        <end position="534"/>
    </location>
</feature>
<dbReference type="GO" id="GO:0016020">
    <property type="term" value="C:membrane"/>
    <property type="evidence" value="ECO:0007669"/>
    <property type="project" value="TreeGrafter"/>
</dbReference>
<feature type="chain" id="PRO_5004589974" description="Beta-hexosaminidase" evidence="10">
    <location>
        <begin position="22"/>
        <end position="545"/>
    </location>
</feature>
<dbReference type="CDD" id="cd06562">
    <property type="entry name" value="GH20_HexA_HexB-like"/>
    <property type="match status" value="1"/>
</dbReference>
<dbReference type="PANTHER" id="PTHR22600">
    <property type="entry name" value="BETA-HEXOSAMINIDASE"/>
    <property type="match status" value="1"/>
</dbReference>
<dbReference type="STRING" id="126957.T1IVE0"/>
<feature type="domain" description="Beta-hexosaminidase eukaryotic type N-terminal" evidence="12">
    <location>
        <begin position="42"/>
        <end position="155"/>
    </location>
</feature>
<keyword evidence="4 7" id="KW-0378">Hydrolase</keyword>
<evidence type="ECO:0000256" key="10">
    <source>
        <dbReference type="SAM" id="SignalP"/>
    </source>
</evidence>
<dbReference type="GO" id="GO:0004563">
    <property type="term" value="F:beta-N-acetylhexosaminidase activity"/>
    <property type="evidence" value="ECO:0007669"/>
    <property type="project" value="UniProtKB-EC"/>
</dbReference>
<dbReference type="InterPro" id="IPR025705">
    <property type="entry name" value="Beta_hexosaminidase_sua/sub"/>
</dbReference>
<dbReference type="GO" id="GO:0006689">
    <property type="term" value="P:ganglioside catabolic process"/>
    <property type="evidence" value="ECO:0007669"/>
    <property type="project" value="TreeGrafter"/>
</dbReference>
<dbReference type="EMBL" id="JH431581">
    <property type="status" value="NOT_ANNOTATED_CDS"/>
    <property type="molecule type" value="Genomic_DNA"/>
</dbReference>
<dbReference type="Pfam" id="PF14845">
    <property type="entry name" value="Glycohydro_20b2"/>
    <property type="match status" value="1"/>
</dbReference>
<dbReference type="AlphaFoldDB" id="T1IVE0"/>
<dbReference type="eggNOG" id="KOG2499">
    <property type="taxonomic scope" value="Eukaryota"/>
</dbReference>
<dbReference type="GO" id="GO:0030203">
    <property type="term" value="P:glycosaminoglycan metabolic process"/>
    <property type="evidence" value="ECO:0007669"/>
    <property type="project" value="TreeGrafter"/>
</dbReference>
<dbReference type="PRINTS" id="PR00738">
    <property type="entry name" value="GLHYDRLASE20"/>
</dbReference>
<sequence>MQLKNTICALFLLLAIPCTLAFITWIEPRHPLPGIRPALATPWPLPQKWEKSSKLMLLEQSKFLIKTSCPILTTAAQRYRPHIFSDVIKNQTWDPPKIPTLKTLEINVVGFCEDYPQQGSKENYHIDIDESMETAKLDADTVWGALRGLETFSQLVYQNDNGHYIINATKITDFPRFTYRGLLLDTGRHYIPVSDAMEWNKLNVFHWHLVDDQSFPFESKVYPNLTILGAYSPKHVYTQKVIKDVIEYARLRGIRVIPEIDSPGHTHALGKAFPDIITPCYGDKKTPFTPNYTEFSAAEILNPMKEKTFTVMKTILEEVKTVFKDEYIHLGMDEVYYGCWRSNPDIEQFMQKKGFAKISQVEQYYTQRLIKDVADIGYKYMAWQDPIENGFQPDTIVHVWKDTELDFKMDKWHEYIKLVASKNYQIVLSACWYLNYISYGPDWKKYYECDPQNFEGTAQQKNLVIGGQAALWMEYADGTNLLSRLWPRASAVAERLWSDKSVNDTNSAAFRLDQQRCRMLKRGIQASPILNGFCGDYEWEMDQTL</sequence>
<dbReference type="InterPro" id="IPR029018">
    <property type="entry name" value="Hex-like_dom2"/>
</dbReference>
<feature type="signal peptide" evidence="10">
    <location>
        <begin position="1"/>
        <end position="21"/>
    </location>
</feature>
<accession>T1IVE0</accession>
<dbReference type="PANTHER" id="PTHR22600:SF21">
    <property type="entry name" value="BETA-HEXOSAMINIDASE A"/>
    <property type="match status" value="1"/>
</dbReference>
<dbReference type="PhylomeDB" id="T1IVE0"/>
<name>T1IVE0_STRMM</name>
<dbReference type="SUPFAM" id="SSF55545">
    <property type="entry name" value="beta-N-acetylhexosaminidase-like domain"/>
    <property type="match status" value="1"/>
</dbReference>
<dbReference type="GO" id="GO:0005764">
    <property type="term" value="C:lysosome"/>
    <property type="evidence" value="ECO:0007669"/>
    <property type="project" value="TreeGrafter"/>
</dbReference>
<dbReference type="Gene3D" id="3.20.20.80">
    <property type="entry name" value="Glycosidases"/>
    <property type="match status" value="1"/>
</dbReference>